<dbReference type="RefSeq" id="WP_253021232.1">
    <property type="nucleotide sequence ID" value="NZ_JAOSHN010000004.1"/>
</dbReference>
<name>A0A9J6QW83_9FIRM</name>
<proteinExistence type="predicted"/>
<accession>A0A9J6QW83</accession>
<gene>
    <name evidence="1" type="ORF">OBO34_12000</name>
</gene>
<evidence type="ECO:0000313" key="2">
    <source>
        <dbReference type="Proteomes" id="UP001065549"/>
    </source>
</evidence>
<reference evidence="1" key="1">
    <citation type="submission" date="2022-09" db="EMBL/GenBank/DDBJ databases">
        <title>Culturomic study of gut microbiota in children with autism spectrum disorder.</title>
        <authorList>
            <person name="Efimov B.A."/>
            <person name="Chaplin A.V."/>
            <person name="Sokolova S.R."/>
            <person name="Pikina A.P."/>
            <person name="Korzhanova M."/>
            <person name="Belova V."/>
            <person name="Korostin D."/>
        </authorList>
    </citation>
    <scope>NUCLEOTIDE SEQUENCE</scope>
    <source>
        <strain evidence="1">ASD5510</strain>
    </source>
</reference>
<comment type="caution">
    <text evidence="1">The sequence shown here is derived from an EMBL/GenBank/DDBJ whole genome shotgun (WGS) entry which is preliminary data.</text>
</comment>
<sequence>MKTKVCNKFFPYEGNMDYPVDRDETKNELRDLLAEKKSTAYILFSNSGIGKSATTLKFMQTINVINDGLPVKAIAARKDNSHYEEGTFLYTIFEELLKVLKKSPRKPYLKKLSFDYYVSHSKNRVLKRRIWERFFEHFYADKNKLTIGIIVLLQIMKRVFHLGDFNYYHILNENTEENRLIIAEYIKYIFINHRVILNVENTQNLDDTSLKFIMDWMNESKKQAPLFLLEYTISDSNSVQNMLFLQETLKKTQIRVIHNKLTYLESSDAVKAVEQCSGKIFSKDFSGKMKEHYINQSNGNIRDLEDFEITYDIESESASDSDIPHYNSTKANLIYRDPSEQQIIAFLYVANGKISMPLLNQLMIPNFIPDVEMLGECIKKLQNPSRLIKRNGDILEINHSSVLNVFAENCTTHFALHYNLACRNFSDALKLQFDEHDYTYYSSGQLLLNLLRLYSDFDSTLLYDLILNLDYKAMSSIKSNDILPFLQLIIEITNKDTLHNIILYKKILQICYDYEMYTDGLNFINQMQIESINDLQLETYQFLFLTELGQSKDVINRINTLRKKTQQGTRHWLVLSLMLIINYRKLNKKEECGTIADEISSYKLDCYPEYGYYLRLQALYKPRNYGMASIKKSIDFFSNNNLSVQVGKSQLALSFYLAISGDIENARKAIKDAKNFLDNTYIARHMLETNKAAIDLLSGQYDETVWESLEHAELNASKPFHLLAIFNNKLVWCLANNYYQKCDLIITRILELLNWVPDKHMHAFISYNLFLFYNAIGNFEAAELYYKKADKLKAYCHTLECRINGTFTSDGTDFLLNKPWHVCFLSHWCFDVLDYLPKEMEYHSSLGTDG</sequence>
<dbReference type="EMBL" id="JAOSHN010000004">
    <property type="protein sequence ID" value="MCU7379070.1"/>
    <property type="molecule type" value="Genomic_DNA"/>
</dbReference>
<dbReference type="AlphaFoldDB" id="A0A9J6QW83"/>
<keyword evidence="2" id="KW-1185">Reference proteome</keyword>
<evidence type="ECO:0000313" key="1">
    <source>
        <dbReference type="EMBL" id="MCU7379070.1"/>
    </source>
</evidence>
<organism evidence="1 2">
    <name type="scientific">Hominibacterium faecale</name>
    <dbReference type="NCBI Taxonomy" id="2839743"/>
    <lineage>
        <taxon>Bacteria</taxon>
        <taxon>Bacillati</taxon>
        <taxon>Bacillota</taxon>
        <taxon>Clostridia</taxon>
        <taxon>Peptostreptococcales</taxon>
        <taxon>Anaerovoracaceae</taxon>
        <taxon>Hominibacterium</taxon>
    </lineage>
</organism>
<protein>
    <submittedName>
        <fullName evidence="1">Uncharacterized protein</fullName>
    </submittedName>
</protein>
<dbReference type="Proteomes" id="UP001065549">
    <property type="component" value="Unassembled WGS sequence"/>
</dbReference>